<reference evidence="4" key="1">
    <citation type="journal article" date="2019" name="Int. J. Syst. Evol. Microbiol.">
        <title>The Global Catalogue of Microorganisms (GCM) 10K type strain sequencing project: providing services to taxonomists for standard genome sequencing and annotation.</title>
        <authorList>
            <consortium name="The Broad Institute Genomics Platform"/>
            <consortium name="The Broad Institute Genome Sequencing Center for Infectious Disease"/>
            <person name="Wu L."/>
            <person name="Ma J."/>
        </authorList>
    </citation>
    <scope>NUCLEOTIDE SEQUENCE [LARGE SCALE GENOMIC DNA]</scope>
    <source>
        <strain evidence="4">JCM 18459</strain>
    </source>
</reference>
<dbReference type="SUPFAM" id="SSF53474">
    <property type="entry name" value="alpha/beta-Hydrolases"/>
    <property type="match status" value="1"/>
</dbReference>
<name>A0ABP9P5P5_9ACTN</name>
<dbReference type="EMBL" id="BAABKG010000001">
    <property type="protein sequence ID" value="GAA5141125.1"/>
    <property type="molecule type" value="Genomic_DNA"/>
</dbReference>
<comment type="caution">
    <text evidence="3">The sequence shown here is derived from an EMBL/GenBank/DDBJ whole genome shotgun (WGS) entry which is preliminary data.</text>
</comment>
<gene>
    <name evidence="3" type="ORF">GCM10023340_02310</name>
</gene>
<dbReference type="InterPro" id="IPR045556">
    <property type="entry name" value="DUF6351"/>
</dbReference>
<feature type="region of interest" description="Disordered" evidence="1">
    <location>
        <begin position="152"/>
        <end position="176"/>
    </location>
</feature>
<evidence type="ECO:0000259" key="2">
    <source>
        <dbReference type="Pfam" id="PF19878"/>
    </source>
</evidence>
<feature type="domain" description="DUF6351" evidence="2">
    <location>
        <begin position="35"/>
        <end position="721"/>
    </location>
</feature>
<dbReference type="Pfam" id="PF19878">
    <property type="entry name" value="DUF6351"/>
    <property type="match status" value="1"/>
</dbReference>
<proteinExistence type="predicted"/>
<evidence type="ECO:0000256" key="1">
    <source>
        <dbReference type="SAM" id="MobiDB-lite"/>
    </source>
</evidence>
<evidence type="ECO:0000313" key="4">
    <source>
        <dbReference type="Proteomes" id="UP001500221"/>
    </source>
</evidence>
<organism evidence="3 4">
    <name type="scientific">Nocardioides marinquilinus</name>
    <dbReference type="NCBI Taxonomy" id="1210400"/>
    <lineage>
        <taxon>Bacteria</taxon>
        <taxon>Bacillati</taxon>
        <taxon>Actinomycetota</taxon>
        <taxon>Actinomycetes</taxon>
        <taxon>Propionibacteriales</taxon>
        <taxon>Nocardioidaceae</taxon>
        <taxon>Nocardioides</taxon>
    </lineage>
</organism>
<keyword evidence="4" id="KW-1185">Reference proteome</keyword>
<sequence length="764" mass="82152">MLVVCGVTAVLSPVGPGVATPSAVAGTPGEVRIFAMSNRPDLVSGGDVRVGIAPAPGLRRPALRVELNGRDVSRRFAVRPGGRFEAYLTGLRVGRNVVTATAPGYAGRLVVTNHPQGGPVFSGPQTRHYRCQDGARDARCNQPATYRFLYRSTDPTKPGLQPYDPQRPPSDVATTTTDQGVRVPFVVRREDGVADRDRYTIITLWRPGRPWRWFAPQSQFNHKVLVTHGGGCGASYTPADPPLEDYSGTIPEGFPGVTPSYVTALSRGFTVVSTALANTGHNCNVALNAESVMMAKERVVERYGTIRYTIGTGCSGGSIAQHTVANAYPGIYQGLITTCSYPDTLSAGAQFADYHLLRLYFEDPSRWAPGVVWTPTQLAAVEGHLSHLNAVVADEGLFKSALDPEHDCSGTVAPKAGDPSTRYDSKTNPRGVRCSVLDLVVNQLGRRPRAVWTPQEQAAGRGFGGIPFANEGVVYGLDALRRGLITPAQLVDLNVKVGGLDVDSQPTPERIDGDPASVAAAYRTGLVNEANHLDEVAIINHGGPDPGLAHDYAHAFWTEDRLMRAQGHTDNRVTWFGVTPLIGDPRWANEALVAMDRWLAAVERDRSSRPLARKVVLDRPADVRDRCSNVPGVLEVPDGDDAGPDADCVLPDTLQTRLSTPREVAGGTRLNDVLSCRLVPLTREAVDVGPLPLTDAQVATLREVFADGVCDWSRRGVGQQPAQTWLGYSDTAGRVVYGGRNLPGVEPLQGDGLLGPSFRSMLRR</sequence>
<protein>
    <submittedName>
        <fullName evidence="3">DUF6351 family protein</fullName>
    </submittedName>
</protein>
<dbReference type="Proteomes" id="UP001500221">
    <property type="component" value="Unassembled WGS sequence"/>
</dbReference>
<evidence type="ECO:0000313" key="3">
    <source>
        <dbReference type="EMBL" id="GAA5141125.1"/>
    </source>
</evidence>
<dbReference type="InterPro" id="IPR029058">
    <property type="entry name" value="AB_hydrolase_fold"/>
</dbReference>
<accession>A0ABP9P5P5</accession>